<dbReference type="AlphaFoldDB" id="A0A699GQR7"/>
<dbReference type="Pfam" id="PF06708">
    <property type="entry name" value="DUF1195"/>
    <property type="match status" value="1"/>
</dbReference>
<dbReference type="PANTHER" id="PTHR34358">
    <property type="entry name" value="OS03G0411600 PROTEIN"/>
    <property type="match status" value="1"/>
</dbReference>
<reference evidence="1" key="1">
    <citation type="journal article" date="2019" name="Sci. Rep.">
        <title>Draft genome of Tanacetum cinerariifolium, the natural source of mosquito coil.</title>
        <authorList>
            <person name="Yamashiro T."/>
            <person name="Shiraishi A."/>
            <person name="Satake H."/>
            <person name="Nakayama K."/>
        </authorList>
    </citation>
    <scope>NUCLEOTIDE SEQUENCE</scope>
</reference>
<dbReference type="EMBL" id="BKCJ010038569">
    <property type="protein sequence ID" value="GEV91568.1"/>
    <property type="molecule type" value="Genomic_DNA"/>
</dbReference>
<gene>
    <name evidence="1" type="ORF">Tci_163545</name>
</gene>
<dbReference type="PANTHER" id="PTHR34358:SF14">
    <property type="entry name" value="SUGAR TRANSPORTER"/>
    <property type="match status" value="1"/>
</dbReference>
<proteinExistence type="predicted"/>
<accession>A0A699GQR7</accession>
<evidence type="ECO:0000313" key="1">
    <source>
        <dbReference type="EMBL" id="GEV91568.1"/>
    </source>
</evidence>
<dbReference type="InterPro" id="IPR010608">
    <property type="entry name" value="DUF1195"/>
</dbReference>
<comment type="caution">
    <text evidence="1">The sequence shown here is derived from an EMBL/GenBank/DDBJ whole genome shotgun (WGS) entry which is preliminary data.</text>
</comment>
<organism evidence="1">
    <name type="scientific">Tanacetum cinerariifolium</name>
    <name type="common">Dalmatian daisy</name>
    <name type="synonym">Chrysanthemum cinerariifolium</name>
    <dbReference type="NCBI Taxonomy" id="118510"/>
    <lineage>
        <taxon>Eukaryota</taxon>
        <taxon>Viridiplantae</taxon>
        <taxon>Streptophyta</taxon>
        <taxon>Embryophyta</taxon>
        <taxon>Tracheophyta</taxon>
        <taxon>Spermatophyta</taxon>
        <taxon>Magnoliopsida</taxon>
        <taxon>eudicotyledons</taxon>
        <taxon>Gunneridae</taxon>
        <taxon>Pentapetalae</taxon>
        <taxon>asterids</taxon>
        <taxon>campanulids</taxon>
        <taxon>Asterales</taxon>
        <taxon>Asteraceae</taxon>
        <taxon>Asteroideae</taxon>
        <taxon>Anthemideae</taxon>
        <taxon>Anthemidinae</taxon>
        <taxon>Tanacetum</taxon>
    </lineage>
</organism>
<name>A0A699GQR7_TANCI</name>
<sequence length="369" mass="40731">MVRKFWNVYTHSKTTKLPRFWQEVFEAAYEHFTIDVAGSRDAAISEITGMSFVSVDVEPSSLNSEVGRPPSVLLAGGTMLSCEPSLLANEEGHELTKIPDIKDSKEDKDLLCFERADIEVPTKAATPEIVGPTRELCTELIMGSRSSSELMILIEIESKRRILPQLVHYECTILAVANHKTSSSERNGVNCRKRKMSGSDNVAKKFGYNSTYGTGGYGSYGGIGSYNGGGLYGNNMYNRGGYGGGLYGSGGGMYGGGMYNSSYGGMGGIADGATRAKLLCTRTMATTSKLDSTRKDKGKMIIAEPKITATLDLRPIHYNKTIEEVVYCQWTSKHVHTRQPMKYCCILMEKKKQMVKVVFKSERRHQNHK</sequence>
<protein>
    <submittedName>
        <fullName evidence="1">Putative polyol transporter 3-like protein</fullName>
    </submittedName>
</protein>